<comment type="caution">
    <text evidence="2">The sequence shown here is derived from an EMBL/GenBank/DDBJ whole genome shotgun (WGS) entry which is preliminary data.</text>
</comment>
<proteinExistence type="predicted"/>
<dbReference type="EMBL" id="LGRX02020051">
    <property type="protein sequence ID" value="KAK3257855.1"/>
    <property type="molecule type" value="Genomic_DNA"/>
</dbReference>
<evidence type="ECO:0000313" key="2">
    <source>
        <dbReference type="EMBL" id="KAK3257855.1"/>
    </source>
</evidence>
<name>A0AAE0KRK8_9CHLO</name>
<evidence type="ECO:0000313" key="3">
    <source>
        <dbReference type="Proteomes" id="UP001190700"/>
    </source>
</evidence>
<dbReference type="AlphaFoldDB" id="A0AAE0KRK8"/>
<evidence type="ECO:0000256" key="1">
    <source>
        <dbReference type="SAM" id="MobiDB-lite"/>
    </source>
</evidence>
<reference evidence="2 3" key="1">
    <citation type="journal article" date="2015" name="Genome Biol. Evol.">
        <title>Comparative Genomics of a Bacterivorous Green Alga Reveals Evolutionary Causalities and Consequences of Phago-Mixotrophic Mode of Nutrition.</title>
        <authorList>
            <person name="Burns J.A."/>
            <person name="Paasch A."/>
            <person name="Narechania A."/>
            <person name="Kim E."/>
        </authorList>
    </citation>
    <scope>NUCLEOTIDE SEQUENCE [LARGE SCALE GENOMIC DNA]</scope>
    <source>
        <strain evidence="2 3">PLY_AMNH</strain>
    </source>
</reference>
<feature type="region of interest" description="Disordered" evidence="1">
    <location>
        <begin position="79"/>
        <end position="115"/>
    </location>
</feature>
<gene>
    <name evidence="2" type="ORF">CYMTET_33073</name>
</gene>
<sequence length="115" mass="12566">MRQAINYCQRNVRSTGQSFSTRLRPGVIVRAQADDDADKASSDDATGSLFAQELAKRGLKSSADIDGRKESAEDLLNRAAGRAPPKFAGESEGDDQLKRSRALNAEGIEVRRERD</sequence>
<dbReference type="Proteomes" id="UP001190700">
    <property type="component" value="Unassembled WGS sequence"/>
</dbReference>
<keyword evidence="3" id="KW-1185">Reference proteome</keyword>
<protein>
    <submittedName>
        <fullName evidence="2">Uncharacterized protein</fullName>
    </submittedName>
</protein>
<organism evidence="2 3">
    <name type="scientific">Cymbomonas tetramitiformis</name>
    <dbReference type="NCBI Taxonomy" id="36881"/>
    <lineage>
        <taxon>Eukaryota</taxon>
        <taxon>Viridiplantae</taxon>
        <taxon>Chlorophyta</taxon>
        <taxon>Pyramimonadophyceae</taxon>
        <taxon>Pyramimonadales</taxon>
        <taxon>Pyramimonadaceae</taxon>
        <taxon>Cymbomonas</taxon>
    </lineage>
</organism>
<accession>A0AAE0KRK8</accession>